<dbReference type="GO" id="GO:0006882">
    <property type="term" value="P:intracellular zinc ion homeostasis"/>
    <property type="evidence" value="ECO:0007669"/>
    <property type="project" value="TreeGrafter"/>
</dbReference>
<reference evidence="8" key="1">
    <citation type="journal article" date="2020" name="Stud. Mycol.">
        <title>101 Dothideomycetes genomes: a test case for predicting lifestyles and emergence of pathogens.</title>
        <authorList>
            <person name="Haridas S."/>
            <person name="Albert R."/>
            <person name="Binder M."/>
            <person name="Bloem J."/>
            <person name="Labutti K."/>
            <person name="Salamov A."/>
            <person name="Andreopoulos B."/>
            <person name="Baker S."/>
            <person name="Barry K."/>
            <person name="Bills G."/>
            <person name="Bluhm B."/>
            <person name="Cannon C."/>
            <person name="Castanera R."/>
            <person name="Culley D."/>
            <person name="Daum C."/>
            <person name="Ezra D."/>
            <person name="Gonzalez J."/>
            <person name="Henrissat B."/>
            <person name="Kuo A."/>
            <person name="Liang C."/>
            <person name="Lipzen A."/>
            <person name="Lutzoni F."/>
            <person name="Magnuson J."/>
            <person name="Mondo S."/>
            <person name="Nolan M."/>
            <person name="Ohm R."/>
            <person name="Pangilinan J."/>
            <person name="Park H.-J."/>
            <person name="Ramirez L."/>
            <person name="Alfaro M."/>
            <person name="Sun H."/>
            <person name="Tritt A."/>
            <person name="Yoshinaga Y."/>
            <person name="Zwiers L.-H."/>
            <person name="Turgeon B."/>
            <person name="Goodwin S."/>
            <person name="Spatafora J."/>
            <person name="Crous P."/>
            <person name="Grigoriev I."/>
        </authorList>
    </citation>
    <scope>NUCLEOTIDE SEQUENCE</scope>
    <source>
        <strain evidence="8">CBS 101060</strain>
    </source>
</reference>
<feature type="transmembrane region" description="Helical" evidence="7">
    <location>
        <begin position="136"/>
        <end position="155"/>
    </location>
</feature>
<evidence type="ECO:0000256" key="3">
    <source>
        <dbReference type="ARBA" id="ARBA00022692"/>
    </source>
</evidence>
<dbReference type="GO" id="GO:0016020">
    <property type="term" value="C:membrane"/>
    <property type="evidence" value="ECO:0007669"/>
    <property type="project" value="UniProtKB-SubCell"/>
</dbReference>
<dbReference type="Proteomes" id="UP000799429">
    <property type="component" value="Unassembled WGS sequence"/>
</dbReference>
<keyword evidence="4 7" id="KW-1133">Transmembrane helix</keyword>
<dbReference type="InterPro" id="IPR004254">
    <property type="entry name" value="AdipoR/HlyIII-related"/>
</dbReference>
<dbReference type="OrthoDB" id="529367at2759"/>
<name>A0A9P4VX45_9PEZI</name>
<feature type="transmembrane region" description="Helical" evidence="7">
    <location>
        <begin position="64"/>
        <end position="85"/>
    </location>
</feature>
<protein>
    <submittedName>
        <fullName evidence="8">HlyIII-domain-containing protein</fullName>
    </submittedName>
</protein>
<dbReference type="Pfam" id="PF03006">
    <property type="entry name" value="HlyIII"/>
    <property type="match status" value="1"/>
</dbReference>
<comment type="caution">
    <text evidence="8">The sequence shown here is derived from an EMBL/GenBank/DDBJ whole genome shotgun (WGS) entry which is preliminary data.</text>
</comment>
<keyword evidence="6" id="KW-0479">Metal-binding</keyword>
<evidence type="ECO:0000256" key="1">
    <source>
        <dbReference type="ARBA" id="ARBA00004141"/>
    </source>
</evidence>
<evidence type="ECO:0000256" key="6">
    <source>
        <dbReference type="PIRSR" id="PIRSR604254-1"/>
    </source>
</evidence>
<keyword evidence="9" id="KW-1185">Reference proteome</keyword>
<feature type="transmembrane region" description="Helical" evidence="7">
    <location>
        <begin position="97"/>
        <end position="116"/>
    </location>
</feature>
<feature type="transmembrane region" description="Helical" evidence="7">
    <location>
        <begin position="227"/>
        <end position="246"/>
    </location>
</feature>
<evidence type="ECO:0000256" key="4">
    <source>
        <dbReference type="ARBA" id="ARBA00022989"/>
    </source>
</evidence>
<dbReference type="GO" id="GO:0038023">
    <property type="term" value="F:signaling receptor activity"/>
    <property type="evidence" value="ECO:0007669"/>
    <property type="project" value="TreeGrafter"/>
</dbReference>
<evidence type="ECO:0000256" key="7">
    <source>
        <dbReference type="SAM" id="Phobius"/>
    </source>
</evidence>
<sequence>MEEVKEAVKSAEFKIEPKLTVLWHDLPSWQQDNHYILSGYRPASNSYKKSIQSLGYIHNETVNIYSHLIGSAVAFVSALLLYHTIKPRYEAANNDDVLVFGCFFAGAMACLSMSAAFHTMSSHSQAVQARWNKLDYLGIVALIWGSHIPSIYYGFQDNPKLVKIYWTMITANGIGCAIVSTDSRFRTPRLRPFRAGMFLLMGHSGILPVLHSIWLHGLNVTNQRIGLFWMVLQGLMYTLGAGLYATRVPERFKPGHFDIWGHSHQIFHILVVLAAATHLVGLVKAFDHQHGFRGSSYSPWVDYYRIR</sequence>
<comment type="subcellular location">
    <subcellularLocation>
        <location evidence="1">Membrane</location>
        <topology evidence="1">Multi-pass membrane protein</topology>
    </subcellularLocation>
</comment>
<dbReference type="PANTHER" id="PTHR20855:SF52">
    <property type="entry name" value="ADIPONECTIN RECEPTOR PROTEIN"/>
    <property type="match status" value="1"/>
</dbReference>
<proteinExistence type="inferred from homology"/>
<keyword evidence="5 7" id="KW-0472">Membrane</keyword>
<comment type="similarity">
    <text evidence="2">Belongs to the ADIPOR family.</text>
</comment>
<keyword evidence="6" id="KW-0862">Zinc</keyword>
<dbReference type="PANTHER" id="PTHR20855">
    <property type="entry name" value="ADIPOR/PROGESTIN RECEPTOR-RELATED"/>
    <property type="match status" value="1"/>
</dbReference>
<gene>
    <name evidence="8" type="ORF">M501DRAFT_994338</name>
</gene>
<accession>A0A9P4VX45</accession>
<dbReference type="EMBL" id="MU006089">
    <property type="protein sequence ID" value="KAF2843419.1"/>
    <property type="molecule type" value="Genomic_DNA"/>
</dbReference>
<evidence type="ECO:0000313" key="8">
    <source>
        <dbReference type="EMBL" id="KAF2843419.1"/>
    </source>
</evidence>
<evidence type="ECO:0000256" key="2">
    <source>
        <dbReference type="ARBA" id="ARBA00007018"/>
    </source>
</evidence>
<evidence type="ECO:0000313" key="9">
    <source>
        <dbReference type="Proteomes" id="UP000799429"/>
    </source>
</evidence>
<feature type="transmembrane region" description="Helical" evidence="7">
    <location>
        <begin position="162"/>
        <end position="181"/>
    </location>
</feature>
<feature type="binding site" evidence="6">
    <location>
        <position position="264"/>
    </location>
    <ligand>
        <name>Zn(2+)</name>
        <dbReference type="ChEBI" id="CHEBI:29105"/>
    </ligand>
</feature>
<feature type="binding site" evidence="6">
    <location>
        <position position="118"/>
    </location>
    <ligand>
        <name>Zn(2+)</name>
        <dbReference type="ChEBI" id="CHEBI:29105"/>
    </ligand>
</feature>
<feature type="transmembrane region" description="Helical" evidence="7">
    <location>
        <begin position="193"/>
        <end position="215"/>
    </location>
</feature>
<dbReference type="AlphaFoldDB" id="A0A9P4VX45"/>
<feature type="transmembrane region" description="Helical" evidence="7">
    <location>
        <begin position="266"/>
        <end position="286"/>
    </location>
</feature>
<dbReference type="GO" id="GO:0046872">
    <property type="term" value="F:metal ion binding"/>
    <property type="evidence" value="ECO:0007669"/>
    <property type="project" value="UniProtKB-KW"/>
</dbReference>
<evidence type="ECO:0000256" key="5">
    <source>
        <dbReference type="ARBA" id="ARBA00023136"/>
    </source>
</evidence>
<organism evidence="8 9">
    <name type="scientific">Patellaria atrata CBS 101060</name>
    <dbReference type="NCBI Taxonomy" id="1346257"/>
    <lineage>
        <taxon>Eukaryota</taxon>
        <taxon>Fungi</taxon>
        <taxon>Dikarya</taxon>
        <taxon>Ascomycota</taxon>
        <taxon>Pezizomycotina</taxon>
        <taxon>Dothideomycetes</taxon>
        <taxon>Dothideomycetes incertae sedis</taxon>
        <taxon>Patellariales</taxon>
        <taxon>Patellariaceae</taxon>
        <taxon>Patellaria</taxon>
    </lineage>
</organism>
<feature type="binding site" evidence="6">
    <location>
        <position position="268"/>
    </location>
    <ligand>
        <name>Zn(2+)</name>
        <dbReference type="ChEBI" id="CHEBI:29105"/>
    </ligand>
</feature>
<keyword evidence="3 7" id="KW-0812">Transmembrane</keyword>